<name>A0A9D4R7R4_DREPO</name>
<feature type="region of interest" description="Disordered" evidence="1">
    <location>
        <begin position="204"/>
        <end position="238"/>
    </location>
</feature>
<proteinExistence type="predicted"/>
<keyword evidence="3" id="KW-1185">Reference proteome</keyword>
<dbReference type="AlphaFoldDB" id="A0A9D4R7R4"/>
<evidence type="ECO:0000256" key="1">
    <source>
        <dbReference type="SAM" id="MobiDB-lite"/>
    </source>
</evidence>
<protein>
    <submittedName>
        <fullName evidence="2">Uncharacterized protein</fullName>
    </submittedName>
</protein>
<evidence type="ECO:0000313" key="3">
    <source>
        <dbReference type="Proteomes" id="UP000828390"/>
    </source>
</evidence>
<dbReference type="Proteomes" id="UP000828390">
    <property type="component" value="Unassembled WGS sequence"/>
</dbReference>
<reference evidence="2" key="2">
    <citation type="submission" date="2020-11" db="EMBL/GenBank/DDBJ databases">
        <authorList>
            <person name="McCartney M.A."/>
            <person name="Auch B."/>
            <person name="Kono T."/>
            <person name="Mallez S."/>
            <person name="Becker A."/>
            <person name="Gohl D.M."/>
            <person name="Silverstein K.A.T."/>
            <person name="Koren S."/>
            <person name="Bechman K.B."/>
            <person name="Herman A."/>
            <person name="Abrahante J.E."/>
            <person name="Garbe J."/>
        </authorList>
    </citation>
    <scope>NUCLEOTIDE SEQUENCE</scope>
    <source>
        <strain evidence="2">Duluth1</strain>
        <tissue evidence="2">Whole animal</tissue>
    </source>
</reference>
<dbReference type="EMBL" id="JAIWYP010000003">
    <property type="protein sequence ID" value="KAH3858164.1"/>
    <property type="molecule type" value="Genomic_DNA"/>
</dbReference>
<accession>A0A9D4R7R4</accession>
<gene>
    <name evidence="2" type="ORF">DPMN_100784</name>
</gene>
<comment type="caution">
    <text evidence="2">The sequence shown here is derived from an EMBL/GenBank/DDBJ whole genome shotgun (WGS) entry which is preliminary data.</text>
</comment>
<evidence type="ECO:0000313" key="2">
    <source>
        <dbReference type="EMBL" id="KAH3858164.1"/>
    </source>
</evidence>
<organism evidence="2 3">
    <name type="scientific">Dreissena polymorpha</name>
    <name type="common">Zebra mussel</name>
    <name type="synonym">Mytilus polymorpha</name>
    <dbReference type="NCBI Taxonomy" id="45954"/>
    <lineage>
        <taxon>Eukaryota</taxon>
        <taxon>Metazoa</taxon>
        <taxon>Spiralia</taxon>
        <taxon>Lophotrochozoa</taxon>
        <taxon>Mollusca</taxon>
        <taxon>Bivalvia</taxon>
        <taxon>Autobranchia</taxon>
        <taxon>Heteroconchia</taxon>
        <taxon>Euheterodonta</taxon>
        <taxon>Imparidentia</taxon>
        <taxon>Neoheterodontei</taxon>
        <taxon>Myida</taxon>
        <taxon>Dreissenoidea</taxon>
        <taxon>Dreissenidae</taxon>
        <taxon>Dreissena</taxon>
    </lineage>
</organism>
<sequence>MALVRSPEKSWFIQSLPNIKLKLDIVQTNILVNSHVIQLTRTIFKLNSHIKKTNVLTKFHENWAKNVTSRVFTCLHYIHIEKNAPPIGGHVFSPIWTILKFVRDINKTNETNVLTKFNENWAKKVTSRVFTCFHYIHYREKCPAHWQPCFFTDLDQFQTRRDIIWTNLLTKFHEDRTINVASRVFTNKCGQTTDHGQRLVTKAHRSNQLAQTNQPTNRPTNQQTNQQTNRQGKNNMSPPTIFQVKVKTFACDKQTDSQTHRAKTITGSLSSHTDVQIQLVTKFGEDQMKFRDRPTDGQTDKMTPI</sequence>
<feature type="compositionally biased region" description="Low complexity" evidence="1">
    <location>
        <begin position="211"/>
        <end position="231"/>
    </location>
</feature>
<reference evidence="2" key="1">
    <citation type="journal article" date="2019" name="bioRxiv">
        <title>The Genome of the Zebra Mussel, Dreissena polymorpha: A Resource for Invasive Species Research.</title>
        <authorList>
            <person name="McCartney M.A."/>
            <person name="Auch B."/>
            <person name="Kono T."/>
            <person name="Mallez S."/>
            <person name="Zhang Y."/>
            <person name="Obille A."/>
            <person name="Becker A."/>
            <person name="Abrahante J.E."/>
            <person name="Garbe J."/>
            <person name="Badalamenti J.P."/>
            <person name="Herman A."/>
            <person name="Mangelson H."/>
            <person name="Liachko I."/>
            <person name="Sullivan S."/>
            <person name="Sone E.D."/>
            <person name="Koren S."/>
            <person name="Silverstein K.A.T."/>
            <person name="Beckman K.B."/>
            <person name="Gohl D.M."/>
        </authorList>
    </citation>
    <scope>NUCLEOTIDE SEQUENCE</scope>
    <source>
        <strain evidence="2">Duluth1</strain>
        <tissue evidence="2">Whole animal</tissue>
    </source>
</reference>